<proteinExistence type="predicted"/>
<keyword evidence="2" id="KW-1185">Reference proteome</keyword>
<organism evidence="1 2">
    <name type="scientific">Scortum barcoo</name>
    <name type="common">barcoo grunter</name>
    <dbReference type="NCBI Taxonomy" id="214431"/>
    <lineage>
        <taxon>Eukaryota</taxon>
        <taxon>Metazoa</taxon>
        <taxon>Chordata</taxon>
        <taxon>Craniata</taxon>
        <taxon>Vertebrata</taxon>
        <taxon>Euteleostomi</taxon>
        <taxon>Actinopterygii</taxon>
        <taxon>Neopterygii</taxon>
        <taxon>Teleostei</taxon>
        <taxon>Neoteleostei</taxon>
        <taxon>Acanthomorphata</taxon>
        <taxon>Eupercaria</taxon>
        <taxon>Centrarchiformes</taxon>
        <taxon>Terapontoidei</taxon>
        <taxon>Terapontidae</taxon>
        <taxon>Scortum</taxon>
    </lineage>
</organism>
<comment type="caution">
    <text evidence="1">The sequence shown here is derived from an EMBL/GenBank/DDBJ whole genome shotgun (WGS) entry which is preliminary data.</text>
</comment>
<sequence length="255" mass="28263">MIPANLSLVIHPFSIPALSSHTGSQGVLEPISAVIRISMCSNISNITDTYKAETLGPAYILLFVLGFAVNAAALRTFIGQRKAWTDTHIYMFNLVIADSALILFLPFRIYDAFISLPKTRLCTFLIYTHYINTYASILTTTAISFQRYLAVSQIIHILLKVDDKSEQRKSTIGIVTANMIVFIVCYTPIHIAFVANYLTSPPKNWEQVYMPLEIRPTGEGGSLVNVFQEGKSIPVLQQYLTGSAASVNLHREGSL</sequence>
<gene>
    <name evidence="1" type="ORF">L3Q82_006195</name>
</gene>
<accession>A0ACB8X218</accession>
<dbReference type="EMBL" id="CM041533">
    <property type="protein sequence ID" value="KAI3374367.1"/>
    <property type="molecule type" value="Genomic_DNA"/>
</dbReference>
<evidence type="ECO:0000313" key="2">
    <source>
        <dbReference type="Proteomes" id="UP000831701"/>
    </source>
</evidence>
<dbReference type="Proteomes" id="UP000831701">
    <property type="component" value="Chromosome 3"/>
</dbReference>
<reference evidence="1" key="1">
    <citation type="submission" date="2022-04" db="EMBL/GenBank/DDBJ databases">
        <title>Jade perch genome.</title>
        <authorList>
            <person name="Chao B."/>
        </authorList>
    </citation>
    <scope>NUCLEOTIDE SEQUENCE</scope>
    <source>
        <strain evidence="1">CB-2022</strain>
    </source>
</reference>
<protein>
    <submittedName>
        <fullName evidence="1">Uncharacterized protein</fullName>
    </submittedName>
</protein>
<evidence type="ECO:0000313" key="1">
    <source>
        <dbReference type="EMBL" id="KAI3374367.1"/>
    </source>
</evidence>
<name>A0ACB8X218_9TELE</name>